<accession>D8LQA3</accession>
<feature type="compositionally biased region" description="Gly residues" evidence="1">
    <location>
        <begin position="1"/>
        <end position="10"/>
    </location>
</feature>
<dbReference type="InterPro" id="IPR013083">
    <property type="entry name" value="Znf_RING/FYVE/PHD"/>
</dbReference>
<keyword evidence="3" id="KW-1185">Reference proteome</keyword>
<feature type="region of interest" description="Disordered" evidence="1">
    <location>
        <begin position="993"/>
        <end position="1017"/>
    </location>
</feature>
<protein>
    <recommendedName>
        <fullName evidence="4">PHD-type domain-containing protein</fullName>
    </recommendedName>
</protein>
<sequence length="1295" mass="136783">MAGNGYGNDRGGYVYDEDDDDGDYSAQQHGHGSRNFADRGYSSYDGRYDINNAYQTTRYDPSSPRGLGGPHDRGVYAPPTATIINNNRGVGSSQYPSRRGGPPGATRYPNPSTAYDNFSYPPSPRPPPSPRQPQGFGGVAGQLLNAAGQLSPSNKRASGGRAVFDDEVTIGPAAAGGEKSAARLKSTSASGGSAAASRFGLYAPSGGGSGEIPGAGSSRGDDGDGGGNARFRDRGRSQIAKAPTNPRYQERTRNSFEERDQQMREQKHQQRAPHQRKASPPPPQQPPPPCARAPATAAVATAQEQHSGGRTPSASVGGGKRSRSRSRSSSPRPPATPADPPPPPPPPPPPNQTPPAGARQIATACSTSAAARSTPASSSAAAAAAPPAAPSRPPLSWITIERAGKRRLGVPAEERRTKLGGENETVSPFQGCPIHDCPMGSSDGISVSWMARHLESHTKVAMEKPQKELYIRSSVAEILHEMCLDSEVPRAQRKFERRKMSRALLDTPRAGIGHLAGMIETVVTGDNKSPHVRRCAHDLAVGGCEGITREGTIVRCDKCMAWYHVSCGQMVRGDGISSEEAREETLCRTCARIAIGAPQGKDPTATLQKQLSLVREKRTKMLEFLEEDVETGAPCGVFDLPLNIRDVSTAGGVGPKDGNANGPDAGGNSNGGNGGVDKRDNRPPCAAASCGRESRQDSKFCCDACGVLHAEAFLAKAIRHHVEESAGIDRGRRLRETRELKTRKQQVGLAMKKVEFPRVPGFKTERETALHALVVRKCRLWQRLIEIGAYWEKVSGSRVGVLAATRTAAQTSSRKATAAAAASVTASGAVDPALSRSAPERLAGGRDRGGVIASASSSGGVQVELDVGGGSIAAAAKKNTAAASAGQQEAEVSGAGKEVVGVATAAAAAAATATAGTEGQGASNGCVGWEGGGAKKRAREDGDGPPQQAAKSLKQTSNGEAASGIDVGGGGAAITEPPSAAVAMGAQSKGKGKAALDPQAAESPTAAMEVSSADPEAEIDTGLEVPDTMAEIAGQAWTYGSFGKERVLWYCPPGGGEADRCTSSEQLQAYLRERYGNGRVPGQFTFSGKDAPPQWERVDARRPDNGSLIAKDKDKAAVPPPPSGGVQNFMCVYCGEETGPWVSEHLERCYRKTTAMRNERLKHATLRPLRDNHFLQGGSRLGAASVTEPVSVPPSAALDSPAAIGRQLLSRRIAYANFDSLPDPSRFQLHHDLKGWRESPSRLDFLYKELVRQRNAAIYELQALDREEAELEVHLRHDWMKDDLRSIPRMRINYL</sequence>
<organism evidence="2 3">
    <name type="scientific">Ectocarpus siliculosus</name>
    <name type="common">Brown alga</name>
    <name type="synonym">Conferva siliculosa</name>
    <dbReference type="NCBI Taxonomy" id="2880"/>
    <lineage>
        <taxon>Eukaryota</taxon>
        <taxon>Sar</taxon>
        <taxon>Stramenopiles</taxon>
        <taxon>Ochrophyta</taxon>
        <taxon>PX clade</taxon>
        <taxon>Phaeophyceae</taxon>
        <taxon>Ectocarpales</taxon>
        <taxon>Ectocarpaceae</taxon>
        <taxon>Ectocarpus</taxon>
    </lineage>
</organism>
<dbReference type="EMBL" id="FN648807">
    <property type="protein sequence ID" value="CBN77483.1"/>
    <property type="molecule type" value="Genomic_DNA"/>
</dbReference>
<feature type="compositionally biased region" description="Low complexity" evidence="1">
    <location>
        <begin position="354"/>
        <end position="386"/>
    </location>
</feature>
<dbReference type="SUPFAM" id="SSF57903">
    <property type="entry name" value="FYVE/PHD zinc finger"/>
    <property type="match status" value="1"/>
</dbReference>
<evidence type="ECO:0000313" key="2">
    <source>
        <dbReference type="EMBL" id="CBN77483.1"/>
    </source>
</evidence>
<evidence type="ECO:0008006" key="4">
    <source>
        <dbReference type="Google" id="ProtNLM"/>
    </source>
</evidence>
<feature type="compositionally biased region" description="Pro residues" evidence="1">
    <location>
        <begin position="121"/>
        <end position="131"/>
    </location>
</feature>
<dbReference type="Proteomes" id="UP000002630">
    <property type="component" value="Linkage Group LG27"/>
</dbReference>
<feature type="compositionally biased region" description="Polar residues" evidence="1">
    <location>
        <begin position="949"/>
        <end position="960"/>
    </location>
</feature>
<reference evidence="2 3" key="1">
    <citation type="journal article" date="2010" name="Nature">
        <title>The Ectocarpus genome and the independent evolution of multicellularity in brown algae.</title>
        <authorList>
            <person name="Cock J.M."/>
            <person name="Sterck L."/>
            <person name="Rouze P."/>
            <person name="Scornet D."/>
            <person name="Allen A.E."/>
            <person name="Amoutzias G."/>
            <person name="Anthouard V."/>
            <person name="Artiguenave F."/>
            <person name="Aury J.M."/>
            <person name="Badger J.H."/>
            <person name="Beszteri B."/>
            <person name="Billiau K."/>
            <person name="Bonnet E."/>
            <person name="Bothwell J.H."/>
            <person name="Bowler C."/>
            <person name="Boyen C."/>
            <person name="Brownlee C."/>
            <person name="Carrano C.J."/>
            <person name="Charrier B."/>
            <person name="Cho G.Y."/>
            <person name="Coelho S.M."/>
            <person name="Collen J."/>
            <person name="Corre E."/>
            <person name="Da Silva C."/>
            <person name="Delage L."/>
            <person name="Delaroque N."/>
            <person name="Dittami S.M."/>
            <person name="Doulbeau S."/>
            <person name="Elias M."/>
            <person name="Farnham G."/>
            <person name="Gachon C.M."/>
            <person name="Gschloessl B."/>
            <person name="Heesch S."/>
            <person name="Jabbari K."/>
            <person name="Jubin C."/>
            <person name="Kawai H."/>
            <person name="Kimura K."/>
            <person name="Kloareg B."/>
            <person name="Kupper F.C."/>
            <person name="Lang D."/>
            <person name="Le Bail A."/>
            <person name="Leblanc C."/>
            <person name="Lerouge P."/>
            <person name="Lohr M."/>
            <person name="Lopez P.J."/>
            <person name="Martens C."/>
            <person name="Maumus F."/>
            <person name="Michel G."/>
            <person name="Miranda-Saavedra D."/>
            <person name="Morales J."/>
            <person name="Moreau H."/>
            <person name="Motomura T."/>
            <person name="Nagasato C."/>
            <person name="Napoli C.A."/>
            <person name="Nelson D.R."/>
            <person name="Nyvall-Collen P."/>
            <person name="Peters A.F."/>
            <person name="Pommier C."/>
            <person name="Potin P."/>
            <person name="Poulain J."/>
            <person name="Quesneville H."/>
            <person name="Read B."/>
            <person name="Rensing S.A."/>
            <person name="Ritter A."/>
            <person name="Rousvoal S."/>
            <person name="Samanta M."/>
            <person name="Samson G."/>
            <person name="Schroeder D.C."/>
            <person name="Segurens B."/>
            <person name="Strittmatter M."/>
            <person name="Tonon T."/>
            <person name="Tregear J.W."/>
            <person name="Valentin K."/>
            <person name="von Dassow P."/>
            <person name="Yamagishi T."/>
            <person name="Van de Peer Y."/>
            <person name="Wincker P."/>
        </authorList>
    </citation>
    <scope>NUCLEOTIDE SEQUENCE [LARGE SCALE GENOMIC DNA]</scope>
    <source>
        <strain evidence="3">Ec32 / CCAP1310/4</strain>
    </source>
</reference>
<feature type="compositionally biased region" description="Low complexity" evidence="1">
    <location>
        <begin position="188"/>
        <end position="197"/>
    </location>
</feature>
<feature type="region of interest" description="Disordered" evidence="1">
    <location>
        <begin position="649"/>
        <end position="690"/>
    </location>
</feature>
<evidence type="ECO:0000313" key="3">
    <source>
        <dbReference type="Proteomes" id="UP000002630"/>
    </source>
</evidence>
<feature type="compositionally biased region" description="Basic and acidic residues" evidence="1">
    <location>
        <begin position="248"/>
        <end position="268"/>
    </location>
</feature>
<dbReference type="CDD" id="cd15517">
    <property type="entry name" value="PHD_TCF19_like"/>
    <property type="match status" value="1"/>
</dbReference>
<dbReference type="EMBL" id="FN649752">
    <property type="protein sequence ID" value="CBN77483.1"/>
    <property type="molecule type" value="Genomic_DNA"/>
</dbReference>
<feature type="compositionally biased region" description="Pro residues" evidence="1">
    <location>
        <begin position="279"/>
        <end position="291"/>
    </location>
</feature>
<dbReference type="InterPro" id="IPR011011">
    <property type="entry name" value="Znf_FYVE_PHD"/>
</dbReference>
<dbReference type="Gene3D" id="3.30.40.10">
    <property type="entry name" value="Zinc/RING finger domain, C3HC4 (zinc finger)"/>
    <property type="match status" value="1"/>
</dbReference>
<evidence type="ECO:0000256" key="1">
    <source>
        <dbReference type="SAM" id="MobiDB-lite"/>
    </source>
</evidence>
<gene>
    <name evidence="2" type="ORF">Esi_0059_0123</name>
</gene>
<dbReference type="PANTHER" id="PTHR48125:SF10">
    <property type="entry name" value="OS12G0136300 PROTEIN"/>
    <property type="match status" value="1"/>
</dbReference>
<feature type="region of interest" description="Disordered" evidence="1">
    <location>
        <begin position="835"/>
        <end position="855"/>
    </location>
</feature>
<feature type="compositionally biased region" description="Pro residues" evidence="1">
    <location>
        <begin position="331"/>
        <end position="353"/>
    </location>
</feature>
<dbReference type="STRING" id="2880.D8LQA3"/>
<proteinExistence type="predicted"/>
<dbReference type="PANTHER" id="PTHR48125">
    <property type="entry name" value="LP07818P1"/>
    <property type="match status" value="1"/>
</dbReference>
<name>D8LQA3_ECTSI</name>
<dbReference type="OrthoDB" id="10354608at2759"/>
<feature type="region of interest" description="Disordered" evidence="1">
    <location>
        <begin position="913"/>
        <end position="973"/>
    </location>
</feature>
<dbReference type="InParanoid" id="D8LQA3"/>
<feature type="compositionally biased region" description="Gly residues" evidence="1">
    <location>
        <begin position="664"/>
        <end position="675"/>
    </location>
</feature>
<feature type="compositionally biased region" description="Low complexity" evidence="1">
    <location>
        <begin position="292"/>
        <end position="303"/>
    </location>
</feature>
<feature type="compositionally biased region" description="Polar residues" evidence="1">
    <location>
        <begin position="82"/>
        <end position="96"/>
    </location>
</feature>
<feature type="compositionally biased region" description="Polar residues" evidence="1">
    <location>
        <begin position="304"/>
        <end position="314"/>
    </location>
</feature>
<feature type="region of interest" description="Disordered" evidence="1">
    <location>
        <begin position="1"/>
        <end position="396"/>
    </location>
</feature>